<evidence type="ECO:0000256" key="3">
    <source>
        <dbReference type="ARBA" id="ARBA00022771"/>
    </source>
</evidence>
<dbReference type="Gene3D" id="2.30.30.30">
    <property type="match status" value="1"/>
</dbReference>
<keyword evidence="3" id="KW-0863">Zinc-finger</keyword>
<dbReference type="OrthoDB" id="10266249at2759"/>
<evidence type="ECO:0000256" key="4">
    <source>
        <dbReference type="ARBA" id="ARBA00022833"/>
    </source>
</evidence>
<evidence type="ECO:0000256" key="1">
    <source>
        <dbReference type="ARBA" id="ARBA00008517"/>
    </source>
</evidence>
<dbReference type="Gene3D" id="1.10.10.2030">
    <property type="entry name" value="DNA/RNA-binding protein Kin17, conserved domain"/>
    <property type="match status" value="1"/>
</dbReference>
<comment type="similarity">
    <text evidence="1">Belongs to the KIN17 family.</text>
</comment>
<organism evidence="7 8">
    <name type="scientific">Trichonephila inaurata madagascariensis</name>
    <dbReference type="NCBI Taxonomy" id="2747483"/>
    <lineage>
        <taxon>Eukaryota</taxon>
        <taxon>Metazoa</taxon>
        <taxon>Ecdysozoa</taxon>
        <taxon>Arthropoda</taxon>
        <taxon>Chelicerata</taxon>
        <taxon>Arachnida</taxon>
        <taxon>Araneae</taxon>
        <taxon>Araneomorphae</taxon>
        <taxon>Entelegynae</taxon>
        <taxon>Araneoidea</taxon>
        <taxon>Nephilidae</taxon>
        <taxon>Trichonephila</taxon>
        <taxon>Trichonephila inaurata</taxon>
    </lineage>
</organism>
<gene>
    <name evidence="7" type="primary">KIN</name>
    <name evidence="7" type="ORF">TNIN_465221</name>
</gene>
<dbReference type="SMART" id="SM01253">
    <property type="entry name" value="Kin17_mid"/>
    <property type="match status" value="1"/>
</dbReference>
<feature type="coiled-coil region" evidence="5">
    <location>
        <begin position="146"/>
        <end position="180"/>
    </location>
</feature>
<reference evidence="7" key="1">
    <citation type="submission" date="2020-08" db="EMBL/GenBank/DDBJ databases">
        <title>Multicomponent nature underlies the extraordinary mechanical properties of spider dragline silk.</title>
        <authorList>
            <person name="Kono N."/>
            <person name="Nakamura H."/>
            <person name="Mori M."/>
            <person name="Yoshida Y."/>
            <person name="Ohtoshi R."/>
            <person name="Malay A.D."/>
            <person name="Moran D.A.P."/>
            <person name="Tomita M."/>
            <person name="Numata K."/>
            <person name="Arakawa K."/>
        </authorList>
    </citation>
    <scope>NUCLEOTIDE SEQUENCE</scope>
</reference>
<dbReference type="Pfam" id="PF18131">
    <property type="entry name" value="KN17_SH3"/>
    <property type="match status" value="1"/>
</dbReference>
<dbReference type="InterPro" id="IPR014722">
    <property type="entry name" value="Rib_uL2_dom2"/>
</dbReference>
<feature type="domain" description="DNA/RNA-binding protein Kin17 WH-like" evidence="6">
    <location>
        <begin position="56"/>
        <end position="175"/>
    </location>
</feature>
<keyword evidence="2" id="KW-0479">Metal-binding</keyword>
<proteinExistence type="inferred from homology"/>
<dbReference type="Pfam" id="PF25092">
    <property type="entry name" value="SH3_KIN17_C"/>
    <property type="match status" value="1"/>
</dbReference>
<keyword evidence="8" id="KW-1185">Reference proteome</keyword>
<dbReference type="GO" id="GO:0006974">
    <property type="term" value="P:DNA damage response"/>
    <property type="evidence" value="ECO:0007669"/>
    <property type="project" value="TreeGrafter"/>
</dbReference>
<evidence type="ECO:0000313" key="7">
    <source>
        <dbReference type="EMBL" id="GFY78754.1"/>
    </source>
</evidence>
<dbReference type="InterPro" id="IPR037321">
    <property type="entry name" value="KIN17-like"/>
</dbReference>
<dbReference type="PANTHER" id="PTHR12805:SF0">
    <property type="entry name" value="DNA_RNA-BINDING PROTEIN KIN17"/>
    <property type="match status" value="1"/>
</dbReference>
<comment type="caution">
    <text evidence="7">The sequence shown here is derived from an EMBL/GenBank/DDBJ whole genome shotgun (WGS) entry which is preliminary data.</text>
</comment>
<evidence type="ECO:0000256" key="2">
    <source>
        <dbReference type="ARBA" id="ARBA00022723"/>
    </source>
</evidence>
<keyword evidence="4" id="KW-0862">Zinc</keyword>
<protein>
    <recommendedName>
        <fullName evidence="6">DNA/RNA-binding protein Kin17 WH-like domain-containing protein</fullName>
    </recommendedName>
</protein>
<dbReference type="AlphaFoldDB" id="A0A8X7CMV9"/>
<dbReference type="Pfam" id="PF10357">
    <property type="entry name" value="WH_KIN17"/>
    <property type="match status" value="1"/>
</dbReference>
<dbReference type="Gene3D" id="2.30.30.140">
    <property type="match status" value="1"/>
</dbReference>
<dbReference type="InterPro" id="IPR041330">
    <property type="entry name" value="KN17_SH3"/>
</dbReference>
<dbReference type="GO" id="GO:0003690">
    <property type="term" value="F:double-stranded DNA binding"/>
    <property type="evidence" value="ECO:0007669"/>
    <property type="project" value="TreeGrafter"/>
</dbReference>
<dbReference type="Proteomes" id="UP000886998">
    <property type="component" value="Unassembled WGS sequence"/>
</dbReference>
<dbReference type="FunFam" id="1.10.10.2030:FF:000001">
    <property type="entry name" value="DNA/RNA-binding protein KIN17, putative"/>
    <property type="match status" value="1"/>
</dbReference>
<dbReference type="InterPro" id="IPR019447">
    <property type="entry name" value="DNA/RNA-bd_Kin17_WH-like_dom"/>
</dbReference>
<evidence type="ECO:0000259" key="6">
    <source>
        <dbReference type="SMART" id="SM01253"/>
    </source>
</evidence>
<evidence type="ECO:0000313" key="8">
    <source>
        <dbReference type="Proteomes" id="UP000886998"/>
    </source>
</evidence>
<dbReference type="EMBL" id="BMAV01023173">
    <property type="protein sequence ID" value="GFY78754.1"/>
    <property type="molecule type" value="Genomic_DNA"/>
</dbReference>
<accession>A0A8X7CMV9</accession>
<sequence>MDIKLNNGYILIILGEKKQLIYHFYIKGVQCQSMDFLLRKPLPIESKQKVCKSYDENPDKYIDQFSQDFLDDFMQLLKRRFGTKRIHANQVYQEYIADRNHLHMNATQWETLTEFVKWLGREGHCIVDETEKGWFISYIDRDPETIQRQQALLKQEKMKLDDEERMAKFFQRQMEKDKEKSRPLPDTVYTELKKSEDEKIAFAMKSTEKSKKPIVDAKQNALVAAASKSAPINTSKKHSEDKKRKLALEEIMEQEKLSQEKKSRKDYWLAPGIIVKVLSKKLGEEFYQKKTVVKEVKDSYFAVIEMHGSGKKTVAHQKHLETVIPSVGRKVLILNGSFRGCEAILLDVNFETFSVKVKIASGAFKGKVLESVKYEDVSKLEAQT</sequence>
<keyword evidence="5" id="KW-0175">Coiled coil</keyword>
<dbReference type="InterPro" id="IPR041995">
    <property type="entry name" value="KOW_KIN17"/>
</dbReference>
<evidence type="ECO:0000256" key="5">
    <source>
        <dbReference type="SAM" id="Coils"/>
    </source>
</evidence>
<dbReference type="CDD" id="cd13155">
    <property type="entry name" value="KOW_KIN17"/>
    <property type="match status" value="1"/>
</dbReference>
<dbReference type="InterPro" id="IPR038254">
    <property type="entry name" value="KIN17_WH-like_sf"/>
</dbReference>
<dbReference type="GO" id="GO:0006260">
    <property type="term" value="P:DNA replication"/>
    <property type="evidence" value="ECO:0007669"/>
    <property type="project" value="TreeGrafter"/>
</dbReference>
<dbReference type="FunFam" id="2.30.30.30:FF:000021">
    <property type="entry name" value="DNA/RNA-binding protein KIN17, putative"/>
    <property type="match status" value="1"/>
</dbReference>
<dbReference type="GO" id="GO:0005634">
    <property type="term" value="C:nucleus"/>
    <property type="evidence" value="ECO:0007669"/>
    <property type="project" value="TreeGrafter"/>
</dbReference>
<dbReference type="GO" id="GO:0008270">
    <property type="term" value="F:zinc ion binding"/>
    <property type="evidence" value="ECO:0007669"/>
    <property type="project" value="UniProtKB-KW"/>
</dbReference>
<dbReference type="PANTHER" id="PTHR12805">
    <property type="entry name" value="KIN17 KIN, ANTIGENIC DETERMINANT OF RECA PROTEIN HOMOLOG"/>
    <property type="match status" value="1"/>
</dbReference>
<name>A0A8X7CMV9_9ARAC</name>